<name>A0A8S5SU02_9CAUD</name>
<protein>
    <submittedName>
        <fullName evidence="1">Uncharacterized protein</fullName>
    </submittedName>
</protein>
<sequence length="33" mass="3807">MAEKQIFCVKSLKLIGKVLKSIKILKKLIEIFC</sequence>
<organism evidence="1">
    <name type="scientific">Siphoviridae sp. ctKwY15</name>
    <dbReference type="NCBI Taxonomy" id="2827843"/>
    <lineage>
        <taxon>Viruses</taxon>
        <taxon>Duplodnaviria</taxon>
        <taxon>Heunggongvirae</taxon>
        <taxon>Uroviricota</taxon>
        <taxon>Caudoviricetes</taxon>
    </lineage>
</organism>
<reference evidence="1" key="1">
    <citation type="journal article" date="2021" name="Proc. Natl. Acad. Sci. U.S.A.">
        <title>A Catalog of Tens of Thousands of Viruses from Human Metagenomes Reveals Hidden Associations with Chronic Diseases.</title>
        <authorList>
            <person name="Tisza M.J."/>
            <person name="Buck C.B."/>
        </authorList>
    </citation>
    <scope>NUCLEOTIDE SEQUENCE</scope>
    <source>
        <strain evidence="1">CtKwY15</strain>
    </source>
</reference>
<evidence type="ECO:0000313" key="1">
    <source>
        <dbReference type="EMBL" id="DAF54533.1"/>
    </source>
</evidence>
<accession>A0A8S5SU02</accession>
<proteinExistence type="predicted"/>
<dbReference type="EMBL" id="BK032679">
    <property type="protein sequence ID" value="DAF54533.1"/>
    <property type="molecule type" value="Genomic_DNA"/>
</dbReference>